<keyword evidence="2" id="KW-1185">Reference proteome</keyword>
<gene>
    <name evidence="1" type="ORF">ALEPTO_LOCUS4400</name>
</gene>
<evidence type="ECO:0000313" key="1">
    <source>
        <dbReference type="EMBL" id="CAG8519699.1"/>
    </source>
</evidence>
<proteinExistence type="predicted"/>
<name>A0A9N9F9B4_9GLOM</name>
<dbReference type="Proteomes" id="UP000789508">
    <property type="component" value="Unassembled WGS sequence"/>
</dbReference>
<dbReference type="EMBL" id="CAJVPS010001006">
    <property type="protein sequence ID" value="CAG8519699.1"/>
    <property type="molecule type" value="Genomic_DNA"/>
</dbReference>
<accession>A0A9N9F9B4</accession>
<evidence type="ECO:0000313" key="2">
    <source>
        <dbReference type="Proteomes" id="UP000789508"/>
    </source>
</evidence>
<sequence>MNQPLQQPSQQLQPLPIHVNMVRYIIDEPLSTIIRRLLQIKMILRVYYLKLIGFMQSGKNVIHHVNRVVDVHLIRDIDSPILRGMNKTIVKEKFAV</sequence>
<protein>
    <submittedName>
        <fullName evidence="1">6019_t:CDS:1</fullName>
    </submittedName>
</protein>
<organism evidence="1 2">
    <name type="scientific">Ambispora leptoticha</name>
    <dbReference type="NCBI Taxonomy" id="144679"/>
    <lineage>
        <taxon>Eukaryota</taxon>
        <taxon>Fungi</taxon>
        <taxon>Fungi incertae sedis</taxon>
        <taxon>Mucoromycota</taxon>
        <taxon>Glomeromycotina</taxon>
        <taxon>Glomeromycetes</taxon>
        <taxon>Archaeosporales</taxon>
        <taxon>Ambisporaceae</taxon>
        <taxon>Ambispora</taxon>
    </lineage>
</organism>
<comment type="caution">
    <text evidence="1">The sequence shown here is derived from an EMBL/GenBank/DDBJ whole genome shotgun (WGS) entry which is preliminary data.</text>
</comment>
<dbReference type="AlphaFoldDB" id="A0A9N9F9B4"/>
<reference evidence="1" key="1">
    <citation type="submission" date="2021-06" db="EMBL/GenBank/DDBJ databases">
        <authorList>
            <person name="Kallberg Y."/>
            <person name="Tangrot J."/>
            <person name="Rosling A."/>
        </authorList>
    </citation>
    <scope>NUCLEOTIDE SEQUENCE</scope>
    <source>
        <strain evidence="1">FL130A</strain>
    </source>
</reference>